<dbReference type="SUPFAM" id="SSF56112">
    <property type="entry name" value="Protein kinase-like (PK-like)"/>
    <property type="match status" value="1"/>
</dbReference>
<evidence type="ECO:0000313" key="1">
    <source>
        <dbReference type="EMBL" id="RYP83049.1"/>
    </source>
</evidence>
<gene>
    <name evidence="1" type="ORF">EKO23_20185</name>
</gene>
<dbReference type="RefSeq" id="WP_134720066.1">
    <property type="nucleotide sequence ID" value="NZ_SDKM01000038.1"/>
</dbReference>
<evidence type="ECO:0000313" key="2">
    <source>
        <dbReference type="Proteomes" id="UP000295198"/>
    </source>
</evidence>
<reference evidence="1 2" key="1">
    <citation type="submission" date="2019-01" db="EMBL/GenBank/DDBJ databases">
        <title>Nocardioides guangzhouensis sp. nov., an actinobacterium isolated from soil.</title>
        <authorList>
            <person name="Fu Y."/>
            <person name="Cai Y."/>
            <person name="Lin Z."/>
            <person name="Chen P."/>
        </authorList>
    </citation>
    <scope>NUCLEOTIDE SEQUENCE [LARGE SCALE GENOMIC DNA]</scope>
    <source>
        <strain evidence="1 2">130</strain>
    </source>
</reference>
<name>A0A4V1XYF3_9ACTN</name>
<protein>
    <recommendedName>
        <fullName evidence="3">Aminoglycoside phosphotransferase domain-containing protein</fullName>
    </recommendedName>
</protein>
<organism evidence="1 2">
    <name type="scientific">Nocardioides guangzhouensis</name>
    <dbReference type="NCBI Taxonomy" id="2497878"/>
    <lineage>
        <taxon>Bacteria</taxon>
        <taxon>Bacillati</taxon>
        <taxon>Actinomycetota</taxon>
        <taxon>Actinomycetes</taxon>
        <taxon>Propionibacteriales</taxon>
        <taxon>Nocardioidaceae</taxon>
        <taxon>Nocardioides</taxon>
    </lineage>
</organism>
<comment type="caution">
    <text evidence="1">The sequence shown here is derived from an EMBL/GenBank/DDBJ whole genome shotgun (WGS) entry which is preliminary data.</text>
</comment>
<proteinExistence type="predicted"/>
<dbReference type="InterPro" id="IPR011009">
    <property type="entry name" value="Kinase-like_dom_sf"/>
</dbReference>
<dbReference type="AlphaFoldDB" id="A0A4V1XYF3"/>
<dbReference type="Gene3D" id="3.90.1200.10">
    <property type="match status" value="1"/>
</dbReference>
<dbReference type="Proteomes" id="UP000295198">
    <property type="component" value="Unassembled WGS sequence"/>
</dbReference>
<evidence type="ECO:0008006" key="3">
    <source>
        <dbReference type="Google" id="ProtNLM"/>
    </source>
</evidence>
<keyword evidence="2" id="KW-1185">Reference proteome</keyword>
<dbReference type="EMBL" id="SDKM01000038">
    <property type="protein sequence ID" value="RYP83049.1"/>
    <property type="molecule type" value="Genomic_DNA"/>
</dbReference>
<dbReference type="OrthoDB" id="4577657at2"/>
<sequence>MSDPTTADRHDRSALGAADVTNERLAEIAASSLGLPPDGVRLLDSVAEEFPYDLPAITTGGRWWVSGHLAVNGSANGGAPAPFRVFVKVVQNWSRSPLFQFVPPEHREMAAAGVPWRTEPLVYRSDLRDRLPEGLAMPRALAVDDLDESSSAIWLEEVPVVEVTWDHDRYARAARLLGRLAASPEVAVHRNVGESSFHLRVYLDGRLAMQVMPMLRDEGIWQHPLVAHAFDDELRDRVRAAADLAPAYVAELSALPYATAHGDACPNNLLAGADDGFVLIDYGFWGPNPIGFDLGQLLVGDVQVGRRSSADLAELEDLCLAEYVEGLRAEGCDVPLDVVRRAHALHLLIFTGLSTLPFEHLDQPPTPELHALARERAAIARFSLDLVDATD</sequence>
<accession>A0A4V1XYF3</accession>